<dbReference type="AlphaFoldDB" id="A0A1B7TJF5"/>
<feature type="domain" description="GTP-binding protein TrmE N-terminal" evidence="7">
    <location>
        <begin position="33"/>
        <end position="157"/>
    </location>
</feature>
<dbReference type="InterPro" id="IPR025867">
    <property type="entry name" value="MnmE_helical"/>
</dbReference>
<dbReference type="InterPro" id="IPR027417">
    <property type="entry name" value="P-loop_NTPase"/>
</dbReference>
<dbReference type="NCBIfam" id="TIGR00231">
    <property type="entry name" value="small_GTP"/>
    <property type="match status" value="1"/>
</dbReference>
<evidence type="ECO:0000313" key="9">
    <source>
        <dbReference type="EMBL" id="OBA28867.1"/>
    </source>
</evidence>
<dbReference type="CDD" id="cd04164">
    <property type="entry name" value="trmE"/>
    <property type="match status" value="1"/>
</dbReference>
<accession>A0A1B7TJF5</accession>
<evidence type="ECO:0000256" key="2">
    <source>
        <dbReference type="ARBA" id="ARBA00022694"/>
    </source>
</evidence>
<dbReference type="HAMAP" id="MF_00379">
    <property type="entry name" value="GTPase_MnmE"/>
    <property type="match status" value="1"/>
</dbReference>
<evidence type="ECO:0000259" key="8">
    <source>
        <dbReference type="Pfam" id="PF12631"/>
    </source>
</evidence>
<dbReference type="InterPro" id="IPR027368">
    <property type="entry name" value="MnmE_dom2"/>
</dbReference>
<evidence type="ECO:0000259" key="7">
    <source>
        <dbReference type="Pfam" id="PF10396"/>
    </source>
</evidence>
<evidence type="ECO:0000256" key="3">
    <source>
        <dbReference type="ARBA" id="ARBA00022741"/>
    </source>
</evidence>
<dbReference type="PANTHER" id="PTHR42714">
    <property type="entry name" value="TRNA MODIFICATION GTPASE GTPBP3"/>
    <property type="match status" value="1"/>
</dbReference>
<dbReference type="InterPro" id="IPR006073">
    <property type="entry name" value="GTP-bd"/>
</dbReference>
<dbReference type="GO" id="GO:0005525">
    <property type="term" value="F:GTP binding"/>
    <property type="evidence" value="ECO:0007669"/>
    <property type="project" value="UniProtKB-KW"/>
</dbReference>
<dbReference type="GO" id="GO:0005739">
    <property type="term" value="C:mitochondrion"/>
    <property type="evidence" value="ECO:0007669"/>
    <property type="project" value="TreeGrafter"/>
</dbReference>
<keyword evidence="2 5" id="KW-0819">tRNA processing</keyword>
<dbReference type="Proteomes" id="UP000092321">
    <property type="component" value="Unassembled WGS sequence"/>
</dbReference>
<dbReference type="InterPro" id="IPR027266">
    <property type="entry name" value="TrmE/GcvT-like"/>
</dbReference>
<dbReference type="GO" id="GO:0030488">
    <property type="term" value="P:tRNA methylation"/>
    <property type="evidence" value="ECO:0007669"/>
    <property type="project" value="TreeGrafter"/>
</dbReference>
<dbReference type="NCBIfam" id="TIGR00450">
    <property type="entry name" value="mnmE_trmE_thdF"/>
    <property type="match status" value="1"/>
</dbReference>
<sequence length="515" mass="57183">MFKSIKSKSINIVNNKFLYSSVQNIASHSFRPTVYALSTPSGIKSAVAVVRITGKESLNIYKKLANTIKEPKPRQALLRNLYAQPDNILLDNAIVIYFQGPKSYTGEDMLELYLHGSKSVVNTLFTTLRSFNDKKNGIDIRMAEPGEFSKRGFLNGKMDLTELEGIRDIIDSETEIERRSALKSFMGENKELFELWRSILLNAMAQMAVVIDFSEDADIENVNEILADTKGSIDFLYKDLLKFISKINKTNLLKSGIKVCLLGEPNVGKSSLINKISSNDDLAIVSNIPGTTRDSIDSVLDLNGYKIILTDTAGIRSDTLDDIEVMGILKAKKKFNNSDIAMLMVDPSNSDIENPIDPVIISMVNKSIDNKEDKKIYLLVNKCDLFENNETFLNNYISSILNKFDSKLEVIKLSCQDQSKFPVEDLIENLGAACKDLTSQDDSDPILVSSRVQELLKEEVVYGIVEFQNALLNDDILVASENLNIAANGLAKITGSSIDVDEVLGTVFSSFCIGK</sequence>
<keyword evidence="3 5" id="KW-0547">Nucleotide-binding</keyword>
<keyword evidence="4 5" id="KW-0342">GTP-binding</keyword>
<dbReference type="NCBIfam" id="NF003661">
    <property type="entry name" value="PRK05291.1-3"/>
    <property type="match status" value="1"/>
</dbReference>
<feature type="domain" description="G" evidence="6">
    <location>
        <begin position="258"/>
        <end position="382"/>
    </location>
</feature>
<dbReference type="PANTHER" id="PTHR42714:SF2">
    <property type="entry name" value="TRNA MODIFICATION GTPASE GTPBP3, MITOCHONDRIAL"/>
    <property type="match status" value="1"/>
</dbReference>
<dbReference type="PRINTS" id="PR00449">
    <property type="entry name" value="RASTRNSFRMNG"/>
</dbReference>
<dbReference type="SUPFAM" id="SSF52540">
    <property type="entry name" value="P-loop containing nucleoside triphosphate hydrolases"/>
    <property type="match status" value="1"/>
</dbReference>
<name>A0A1B7TJF5_9ASCO</name>
<dbReference type="Pfam" id="PF10396">
    <property type="entry name" value="TrmE_N"/>
    <property type="match status" value="1"/>
</dbReference>
<gene>
    <name evidence="9" type="ORF">HANVADRAFT_51308</name>
</gene>
<evidence type="ECO:0000256" key="5">
    <source>
        <dbReference type="RuleBase" id="RU003313"/>
    </source>
</evidence>
<proteinExistence type="inferred from homology"/>
<evidence type="ECO:0000313" key="10">
    <source>
        <dbReference type="Proteomes" id="UP000092321"/>
    </source>
</evidence>
<dbReference type="Pfam" id="PF01926">
    <property type="entry name" value="MMR_HSR1"/>
    <property type="match status" value="1"/>
</dbReference>
<dbReference type="SUPFAM" id="SSF116878">
    <property type="entry name" value="TrmE connector domain"/>
    <property type="match status" value="1"/>
</dbReference>
<comment type="caution">
    <text evidence="9">The sequence shown here is derived from an EMBL/GenBank/DDBJ whole genome shotgun (WGS) entry which is preliminary data.</text>
</comment>
<dbReference type="Pfam" id="PF12631">
    <property type="entry name" value="MnmE_helical"/>
    <property type="match status" value="1"/>
</dbReference>
<dbReference type="InterPro" id="IPR005225">
    <property type="entry name" value="Small_GTP-bd"/>
</dbReference>
<dbReference type="InterPro" id="IPR031168">
    <property type="entry name" value="G_TrmE"/>
</dbReference>
<dbReference type="Gene3D" id="1.20.120.430">
    <property type="entry name" value="tRNA modification GTPase MnmE domain 2"/>
    <property type="match status" value="1"/>
</dbReference>
<dbReference type="EMBL" id="LXPE01000002">
    <property type="protein sequence ID" value="OBA28867.1"/>
    <property type="molecule type" value="Genomic_DNA"/>
</dbReference>
<feature type="domain" description="MnmE helical" evidence="8">
    <location>
        <begin position="160"/>
        <end position="512"/>
    </location>
</feature>
<protein>
    <submittedName>
        <fullName evidence="9">tRNA modification GTPase TrmE</fullName>
    </submittedName>
</protein>
<evidence type="ECO:0000259" key="6">
    <source>
        <dbReference type="Pfam" id="PF01926"/>
    </source>
</evidence>
<comment type="similarity">
    <text evidence="1 5">Belongs to the TRAFAC class TrmE-Era-EngA-EngB-Septin-like GTPase superfamily. TrmE GTPase family.</text>
</comment>
<dbReference type="GO" id="GO:0002098">
    <property type="term" value="P:tRNA wobble uridine modification"/>
    <property type="evidence" value="ECO:0007669"/>
    <property type="project" value="TreeGrafter"/>
</dbReference>
<evidence type="ECO:0000256" key="4">
    <source>
        <dbReference type="ARBA" id="ARBA00023134"/>
    </source>
</evidence>
<organism evidence="9 10">
    <name type="scientific">Hanseniaspora valbyensis NRRL Y-1626</name>
    <dbReference type="NCBI Taxonomy" id="766949"/>
    <lineage>
        <taxon>Eukaryota</taxon>
        <taxon>Fungi</taxon>
        <taxon>Dikarya</taxon>
        <taxon>Ascomycota</taxon>
        <taxon>Saccharomycotina</taxon>
        <taxon>Saccharomycetes</taxon>
        <taxon>Saccharomycodales</taxon>
        <taxon>Saccharomycodaceae</taxon>
        <taxon>Hanseniaspora</taxon>
    </lineage>
</organism>
<reference evidence="10" key="1">
    <citation type="journal article" date="2016" name="Proc. Natl. Acad. Sci. U.S.A.">
        <title>Comparative genomics of biotechnologically important yeasts.</title>
        <authorList>
            <person name="Riley R."/>
            <person name="Haridas S."/>
            <person name="Wolfe K.H."/>
            <person name="Lopes M.R."/>
            <person name="Hittinger C.T."/>
            <person name="Goeker M."/>
            <person name="Salamov A.A."/>
            <person name="Wisecaver J.H."/>
            <person name="Long T.M."/>
            <person name="Calvey C.H."/>
            <person name="Aerts A.L."/>
            <person name="Barry K.W."/>
            <person name="Choi C."/>
            <person name="Clum A."/>
            <person name="Coughlan A.Y."/>
            <person name="Deshpande S."/>
            <person name="Douglass A.P."/>
            <person name="Hanson S.J."/>
            <person name="Klenk H.-P."/>
            <person name="LaButti K.M."/>
            <person name="Lapidus A."/>
            <person name="Lindquist E.A."/>
            <person name="Lipzen A.M."/>
            <person name="Meier-Kolthoff J.P."/>
            <person name="Ohm R.A."/>
            <person name="Otillar R.P."/>
            <person name="Pangilinan J.L."/>
            <person name="Peng Y."/>
            <person name="Rokas A."/>
            <person name="Rosa C.A."/>
            <person name="Scheuner C."/>
            <person name="Sibirny A.A."/>
            <person name="Slot J.C."/>
            <person name="Stielow J.B."/>
            <person name="Sun H."/>
            <person name="Kurtzman C.P."/>
            <person name="Blackwell M."/>
            <person name="Grigoriev I.V."/>
            <person name="Jeffries T.W."/>
        </authorList>
    </citation>
    <scope>NUCLEOTIDE SEQUENCE [LARGE SCALE GENOMIC DNA]</scope>
    <source>
        <strain evidence="10">NRRL Y-1626</strain>
    </source>
</reference>
<dbReference type="CDD" id="cd14858">
    <property type="entry name" value="TrmE_N"/>
    <property type="match status" value="1"/>
</dbReference>
<dbReference type="OrthoDB" id="188276at2759"/>
<dbReference type="InterPro" id="IPR004520">
    <property type="entry name" value="GTPase_MnmE"/>
</dbReference>
<keyword evidence="10" id="KW-1185">Reference proteome</keyword>
<evidence type="ECO:0000256" key="1">
    <source>
        <dbReference type="ARBA" id="ARBA00011043"/>
    </source>
</evidence>
<dbReference type="InterPro" id="IPR018948">
    <property type="entry name" value="GTP-bd_TrmE_N"/>
</dbReference>
<dbReference type="Gene3D" id="3.40.50.300">
    <property type="entry name" value="P-loop containing nucleotide triphosphate hydrolases"/>
    <property type="match status" value="1"/>
</dbReference>
<dbReference type="Gene3D" id="3.30.1360.120">
    <property type="entry name" value="Probable tRNA modification gtpase trme, domain 1"/>
    <property type="match status" value="1"/>
</dbReference>
<dbReference type="GO" id="GO:0003924">
    <property type="term" value="F:GTPase activity"/>
    <property type="evidence" value="ECO:0007669"/>
    <property type="project" value="InterPro"/>
</dbReference>